<dbReference type="InterPro" id="IPR041679">
    <property type="entry name" value="DNA2/NAM7-like_C"/>
</dbReference>
<feature type="region of interest" description="Disordered" evidence="6">
    <location>
        <begin position="1500"/>
        <end position="1522"/>
    </location>
</feature>
<evidence type="ECO:0000256" key="1">
    <source>
        <dbReference type="ARBA" id="ARBA00007913"/>
    </source>
</evidence>
<evidence type="ECO:0000313" key="10">
    <source>
        <dbReference type="EMBL" id="OAK51734.1"/>
    </source>
</evidence>
<evidence type="ECO:0000259" key="7">
    <source>
        <dbReference type="Pfam" id="PF13086"/>
    </source>
</evidence>
<dbReference type="GO" id="GO:0005524">
    <property type="term" value="F:ATP binding"/>
    <property type="evidence" value="ECO:0007669"/>
    <property type="project" value="UniProtKB-KW"/>
</dbReference>
<keyword evidence="3" id="KW-0378">Hydrolase</keyword>
<dbReference type="Gene3D" id="3.40.960.10">
    <property type="entry name" value="VSR Endonuclease"/>
    <property type="match status" value="1"/>
</dbReference>
<dbReference type="Gene3D" id="3.40.50.300">
    <property type="entry name" value="P-loop containing nucleotide triphosphate hydrolases"/>
    <property type="match status" value="3"/>
</dbReference>
<dbReference type="Proteomes" id="UP000077519">
    <property type="component" value="Unassembled WGS sequence"/>
</dbReference>
<evidence type="ECO:0000256" key="2">
    <source>
        <dbReference type="ARBA" id="ARBA00022741"/>
    </source>
</evidence>
<dbReference type="PANTHER" id="PTHR43788:SF8">
    <property type="entry name" value="DNA-BINDING PROTEIN SMUBP-2"/>
    <property type="match status" value="1"/>
</dbReference>
<dbReference type="Pfam" id="PF18741">
    <property type="entry name" value="MTES_1575"/>
    <property type="match status" value="1"/>
</dbReference>
<feature type="compositionally biased region" description="Polar residues" evidence="6">
    <location>
        <begin position="1577"/>
        <end position="1589"/>
    </location>
</feature>
<protein>
    <submittedName>
        <fullName evidence="10">AAA family ATPase</fullName>
    </submittedName>
</protein>
<keyword evidence="2" id="KW-0547">Nucleotide-binding</keyword>
<dbReference type="EMBL" id="LVHI01000037">
    <property type="protein sequence ID" value="OAK51734.1"/>
    <property type="molecule type" value="Genomic_DNA"/>
</dbReference>
<evidence type="ECO:0000256" key="6">
    <source>
        <dbReference type="SAM" id="MobiDB-lite"/>
    </source>
</evidence>
<feature type="domain" description="DNA2/NAM7 helicase-like C-terminal" evidence="8">
    <location>
        <begin position="1104"/>
        <end position="1288"/>
    </location>
</feature>
<dbReference type="PANTHER" id="PTHR43788">
    <property type="entry name" value="DNA2/NAM7 HELICASE FAMILY MEMBER"/>
    <property type="match status" value="1"/>
</dbReference>
<evidence type="ECO:0000259" key="8">
    <source>
        <dbReference type="Pfam" id="PF13087"/>
    </source>
</evidence>
<keyword evidence="5" id="KW-0067">ATP-binding</keyword>
<feature type="region of interest" description="Disordered" evidence="6">
    <location>
        <begin position="1577"/>
        <end position="1612"/>
    </location>
</feature>
<organism evidence="10 11">
    <name type="scientific">Rhodococcoides kyotonense</name>
    <dbReference type="NCBI Taxonomy" id="398843"/>
    <lineage>
        <taxon>Bacteria</taxon>
        <taxon>Bacillati</taxon>
        <taxon>Actinomycetota</taxon>
        <taxon>Actinomycetes</taxon>
        <taxon>Mycobacteriales</taxon>
        <taxon>Nocardiaceae</taxon>
        <taxon>Rhodococcoides</taxon>
    </lineage>
</organism>
<evidence type="ECO:0000259" key="9">
    <source>
        <dbReference type="Pfam" id="PF18741"/>
    </source>
</evidence>
<dbReference type="InterPro" id="IPR041677">
    <property type="entry name" value="DNA2/NAM7_AAA_11"/>
</dbReference>
<keyword evidence="11" id="KW-1185">Reference proteome</keyword>
<dbReference type="GO" id="GO:0043139">
    <property type="term" value="F:5'-3' DNA helicase activity"/>
    <property type="evidence" value="ECO:0007669"/>
    <property type="project" value="TreeGrafter"/>
</dbReference>
<dbReference type="InterPro" id="IPR047187">
    <property type="entry name" value="SF1_C_Upf1"/>
</dbReference>
<dbReference type="InterPro" id="IPR027417">
    <property type="entry name" value="P-loop_NTPase"/>
</dbReference>
<accession>A0A177Y8A3</accession>
<dbReference type="SUPFAM" id="SSF52540">
    <property type="entry name" value="P-loop containing nucleoside triphosphate hydrolases"/>
    <property type="match status" value="1"/>
</dbReference>
<evidence type="ECO:0000313" key="11">
    <source>
        <dbReference type="Proteomes" id="UP000077519"/>
    </source>
</evidence>
<dbReference type="Pfam" id="PF13087">
    <property type="entry name" value="AAA_12"/>
    <property type="match status" value="1"/>
</dbReference>
<evidence type="ECO:0000256" key="3">
    <source>
        <dbReference type="ARBA" id="ARBA00022801"/>
    </source>
</evidence>
<reference evidence="10 11" key="1">
    <citation type="submission" date="2016-03" db="EMBL/GenBank/DDBJ databases">
        <title>Genome sequence of Rhodococcus kyotonensis KB10.</title>
        <authorList>
            <person name="Jeong H."/>
            <person name="Hong C.E."/>
            <person name="Jo S.H."/>
            <person name="Park J.M."/>
        </authorList>
    </citation>
    <scope>NUCLEOTIDE SEQUENCE [LARGE SCALE GENOMIC DNA]</scope>
    <source>
        <strain evidence="10 11">KB10</strain>
    </source>
</reference>
<dbReference type="InterPro" id="IPR049468">
    <property type="entry name" value="Restrct_endonuc-II-like_dom"/>
</dbReference>
<dbReference type="CDD" id="cd18808">
    <property type="entry name" value="SF1_C_Upf1"/>
    <property type="match status" value="1"/>
</dbReference>
<feature type="domain" description="DNA2/NAM7 helicase helicase" evidence="7">
    <location>
        <begin position="347"/>
        <end position="468"/>
    </location>
</feature>
<sequence>MQFLREIVKSRTSPVLRVQEHAQVEWLFRDDRVTQIDASVEQGGIAVRAPRVSLDDPPAVPAALSGWLNPADVANNRTAPIALADEGPVVGYGTVLRDSVEAASVRREFAAWSTQWQAWAASDRVRRPQAELHMALQMMMQELAARPESIELVLASGLLTLSGADPKEAVRTHLVTQSASVEREEATGDLVVKLTPLSSPRLEDTQLLTGREEFDSSGSLGLQELLREHATSPLSVGILQFLKEWAPRALGQTIDVNELVEQPASTANRTLTPSPALILRKRGAFALVDYYEKMIADVDGDDSPVPLGLAQLVEAIEPDDRLDWLERLGAAASSTLADDPLFPLPANAEQSQILERLGRDSGVVVEGPPGTGKTHTIANLVSALLARGQRVLVTSEKSQALRVLRDKLPEEMQELCVSITDLARGGSHELNKSVATIAERKSSFNERTEEQRINDLAARRQKARQTRSTVLERIRSLREAETYQHPPVAVGYAGTTAAIVKEVKAHEDEFAWLPGPLLVNEPPLTGSEIDELRGLIRSASPTQVDRPARLLPSTDSLLPDRQALEKLFARVNTEVATDGAESAQLIQSLSGVDPITAQRVRELCESLSGRVDDVRQLAPHFQQLADGVMSGDSDYLWARVSNLPVILDAAVRADSFVAHRDIHCSDTSAQALGILDNLASALESGTEWKPGRFFKSDQQKAFEQSGIVATVDGAPATNAATVRAVAEHARTLDAIRAAALLLADLQIPVVTDGSRGFQVNALQSTMRALKQLRAVVAARDELVDQLRTISPTHPRVRSLAEASSIAGAAGAIATRADVEDARAELDTLVRAVAFEFDRAPSPEGDALVRALQAADTDVLATAVDLYVLACTETANQLRLTELESTLAKSAPALARLVRSTAGDEQWDGIGFGLDKAWAWRRAQEWVVDQHRTGREQELDAELNAIDADIAQLTSQLAAASAWRDSLKRMTASEVQALQTYRDHIANLGMGTGKYAEKYSSAARSAMLDAQSAVPAWVMPLQQVLDSIPAKPNTFDVVIVDEASQADITSLFLLWLAPRVIVVGDDKQCTPSEVSSGALDAIFERLDLYLHDLPEHVRTTLTPRSSLFSMLRTRFGQVVRLREHFRCMPEIINWSSNQFYRDSPLIPVRQFGADRLPPLAHTYVEGAFKVGKSATLRNEAEAEALVGQMIECFDDPAYEGKTFGVVVLQGQAQADVIQNLLLQRISTEVWEERRLRVGTPPDFQGDERHVVMLSMVVAPEQNFASLTKNEFQRRFNVAASRAQDQLWLFHSVTPDRLKSTDLRKSLLTYVSSTSPAPAAAMPENVSRDVRQAPFDSLFEQRVFNDIVARGYHVNPQVEVNNRRLDLVVTGGASRLAVECDGDAWHSTPDQVRADLEREQEIKRVGWTFWRVRESEYYLDQTAALASLWDTLDQLGISPYTVAAPVAGEPQSTWAPVALTADESIAEEVAEEEALSLAPVAVPVDVNRAVFERAAAASPRTVVQRASRTTRTAEPAAQPMQNEDRVPAVDLRSAVLRSLDSASATQTDLEQALRLSPGALDDLLNELVLTGRAQAQSTGSAVRYTLRSSTTEAKKPTAKTSTPAPEPKRTVVSRKDIRQELLDRAQKSQVSATEVADHLGVDKVIVRGVGRGLVVEGLLEQQGDSYGIVRPASEEIAVAEPSSAGPRISTAPEVPKPNNAVAKQLLVAAAWDSGQKLNIARACRVTGYSPAEVQSVLEELEQEQKLVRQTDGTASVWVKNRHR</sequence>
<evidence type="ECO:0000256" key="5">
    <source>
        <dbReference type="ARBA" id="ARBA00022840"/>
    </source>
</evidence>
<dbReference type="InterPro" id="IPR011335">
    <property type="entry name" value="Restrct_endonuc-II-like"/>
</dbReference>
<keyword evidence="4" id="KW-0347">Helicase</keyword>
<comment type="caution">
    <text evidence="10">The sequence shown here is derived from an EMBL/GenBank/DDBJ whole genome shotgun (WGS) entry which is preliminary data.</text>
</comment>
<dbReference type="InterPro" id="IPR050534">
    <property type="entry name" value="Coronavir_polyprotein_1ab"/>
</dbReference>
<feature type="domain" description="Restriction endonuclease type II-like" evidence="9">
    <location>
        <begin position="1337"/>
        <end position="1430"/>
    </location>
</feature>
<dbReference type="Pfam" id="PF13086">
    <property type="entry name" value="AAA_11"/>
    <property type="match status" value="1"/>
</dbReference>
<dbReference type="GO" id="GO:0016787">
    <property type="term" value="F:hydrolase activity"/>
    <property type="evidence" value="ECO:0007669"/>
    <property type="project" value="UniProtKB-KW"/>
</dbReference>
<gene>
    <name evidence="10" type="ORF">A3K89_10680</name>
</gene>
<evidence type="ECO:0000256" key="4">
    <source>
        <dbReference type="ARBA" id="ARBA00022806"/>
    </source>
</evidence>
<dbReference type="SUPFAM" id="SSF52980">
    <property type="entry name" value="Restriction endonuclease-like"/>
    <property type="match status" value="1"/>
</dbReference>
<proteinExistence type="inferred from homology"/>
<comment type="similarity">
    <text evidence="1">Belongs to the DNA2/NAM7 helicase family.</text>
</comment>
<name>A0A177Y8A3_9NOCA</name>